<accession>A0ABU2L0W5</accession>
<reference evidence="3" key="1">
    <citation type="submission" date="2023-07" db="EMBL/GenBank/DDBJ databases">
        <title>30 novel species of actinomycetes from the DSMZ collection.</title>
        <authorList>
            <person name="Nouioui I."/>
        </authorList>
    </citation>
    <scope>NUCLEOTIDE SEQUENCE [LARGE SCALE GENOMIC DNA]</scope>
    <source>
        <strain evidence="3">DSM 45055</strain>
    </source>
</reference>
<keyword evidence="3" id="KW-1185">Reference proteome</keyword>
<dbReference type="EMBL" id="JAVREK010000039">
    <property type="protein sequence ID" value="MDT0305199.1"/>
    <property type="molecule type" value="Genomic_DNA"/>
</dbReference>
<feature type="compositionally biased region" description="Basic and acidic residues" evidence="1">
    <location>
        <begin position="19"/>
        <end position="32"/>
    </location>
</feature>
<proteinExistence type="predicted"/>
<sequence length="99" mass="10354">MLVVSLVLGQVADERVGFVEDGDGRGLPDPADHAGQMRQPAYARPRPPVLIVEAADESGAVTGQPRLRGAGSGVGDFPDISLTPPRDVGARIRLVSQDL</sequence>
<feature type="region of interest" description="Disordered" evidence="1">
    <location>
        <begin position="60"/>
        <end position="82"/>
    </location>
</feature>
<dbReference type="Proteomes" id="UP001183226">
    <property type="component" value="Unassembled WGS sequence"/>
</dbReference>
<organism evidence="2 3">
    <name type="scientific">Streptomonospora wellingtoniae</name>
    <dbReference type="NCBI Taxonomy" id="3075544"/>
    <lineage>
        <taxon>Bacteria</taxon>
        <taxon>Bacillati</taxon>
        <taxon>Actinomycetota</taxon>
        <taxon>Actinomycetes</taxon>
        <taxon>Streptosporangiales</taxon>
        <taxon>Nocardiopsidaceae</taxon>
        <taxon>Streptomonospora</taxon>
    </lineage>
</organism>
<protein>
    <submittedName>
        <fullName evidence="2">Uncharacterized protein</fullName>
    </submittedName>
</protein>
<evidence type="ECO:0000256" key="1">
    <source>
        <dbReference type="SAM" id="MobiDB-lite"/>
    </source>
</evidence>
<name>A0ABU2L0W5_9ACTN</name>
<feature type="region of interest" description="Disordered" evidence="1">
    <location>
        <begin position="19"/>
        <end position="45"/>
    </location>
</feature>
<comment type="caution">
    <text evidence="2">The sequence shown here is derived from an EMBL/GenBank/DDBJ whole genome shotgun (WGS) entry which is preliminary data.</text>
</comment>
<dbReference type="RefSeq" id="WP_311547714.1">
    <property type="nucleotide sequence ID" value="NZ_JAVREK010000039.1"/>
</dbReference>
<gene>
    <name evidence="2" type="ORF">RM446_24000</name>
</gene>
<evidence type="ECO:0000313" key="2">
    <source>
        <dbReference type="EMBL" id="MDT0305199.1"/>
    </source>
</evidence>
<evidence type="ECO:0000313" key="3">
    <source>
        <dbReference type="Proteomes" id="UP001183226"/>
    </source>
</evidence>